<dbReference type="SUPFAM" id="SSF51366">
    <property type="entry name" value="Ribulose-phoshate binding barrel"/>
    <property type="match status" value="1"/>
</dbReference>
<dbReference type="InterPro" id="IPR013785">
    <property type="entry name" value="Aldolase_TIM"/>
</dbReference>
<dbReference type="InterPro" id="IPR011060">
    <property type="entry name" value="RibuloseP-bd_barrel"/>
</dbReference>
<reference evidence="2" key="1">
    <citation type="submission" date="2017-04" db="EMBL/GenBank/DDBJ databases">
        <authorList>
            <person name="Varghese N."/>
            <person name="Submissions S."/>
        </authorList>
    </citation>
    <scope>NUCLEOTIDE SEQUENCE [LARGE SCALE GENOMIC DNA]</scope>
    <source>
        <strain evidence="2">DSM 16537</strain>
    </source>
</reference>
<dbReference type="OrthoDB" id="941905at2"/>
<dbReference type="Gene3D" id="3.20.20.70">
    <property type="entry name" value="Aldolase class I"/>
    <property type="match status" value="1"/>
</dbReference>
<dbReference type="STRING" id="758820.SAMN00777080_3307"/>
<organism evidence="1 2">
    <name type="scientific">Aquiflexum balticum DSM 16537</name>
    <dbReference type="NCBI Taxonomy" id="758820"/>
    <lineage>
        <taxon>Bacteria</taxon>
        <taxon>Pseudomonadati</taxon>
        <taxon>Bacteroidota</taxon>
        <taxon>Cytophagia</taxon>
        <taxon>Cytophagales</taxon>
        <taxon>Cyclobacteriaceae</taxon>
        <taxon>Aquiflexum</taxon>
    </lineage>
</organism>
<dbReference type="RefSeq" id="WP_084121473.1">
    <property type="nucleotide sequence ID" value="NZ_LT838813.1"/>
</dbReference>
<dbReference type="AlphaFoldDB" id="A0A1W2H709"/>
<keyword evidence="1" id="KW-0413">Isomerase</keyword>
<dbReference type="Proteomes" id="UP000192333">
    <property type="component" value="Chromosome I"/>
</dbReference>
<dbReference type="EMBL" id="LT838813">
    <property type="protein sequence ID" value="SMD44681.1"/>
    <property type="molecule type" value="Genomic_DNA"/>
</dbReference>
<evidence type="ECO:0000313" key="2">
    <source>
        <dbReference type="Proteomes" id="UP000192333"/>
    </source>
</evidence>
<protein>
    <submittedName>
        <fullName evidence="1">Phosphoribosylanthranilate isomerase</fullName>
    </submittedName>
</protein>
<accession>A0A1W2H709</accession>
<name>A0A1W2H709_9BACT</name>
<proteinExistence type="predicted"/>
<evidence type="ECO:0000313" key="1">
    <source>
        <dbReference type="EMBL" id="SMD44681.1"/>
    </source>
</evidence>
<dbReference type="GO" id="GO:0016853">
    <property type="term" value="F:isomerase activity"/>
    <property type="evidence" value="ECO:0007669"/>
    <property type="project" value="UniProtKB-KW"/>
</dbReference>
<sequence length="208" mass="23658">MALQTFVKISSINNLSDARYCSGMQVNLMGFSLEENDKNFVSPTKFSEITGWLSGVEFVGEFTYTHPDRILEILQEYPEIQYVEIQEEFYLKMLVNTKYRLILKQKLENLEDLVELTKKADSYSDFNIILHLSSETLKMNKAVIDQIKELSAHCEVLLGFGFQADNVIPIVEQTGIKGISLEGGNEIKPGLKDFDELADVLESLETED</sequence>
<keyword evidence="2" id="KW-1185">Reference proteome</keyword>
<gene>
    <name evidence="1" type="ORF">SAMN00777080_3307</name>
</gene>